<dbReference type="EMBL" id="LR877149">
    <property type="protein sequence ID" value="CAD2215384.1"/>
    <property type="molecule type" value="Genomic_DNA"/>
</dbReference>
<evidence type="ECO:0000313" key="1">
    <source>
        <dbReference type="EMBL" id="CAD2215384.1"/>
    </source>
</evidence>
<evidence type="ECO:0000313" key="2">
    <source>
        <dbReference type="Proteomes" id="UP000515908"/>
    </source>
</evidence>
<organism evidence="1 2">
    <name type="scientific">Angomonas deanei</name>
    <dbReference type="NCBI Taxonomy" id="59799"/>
    <lineage>
        <taxon>Eukaryota</taxon>
        <taxon>Discoba</taxon>
        <taxon>Euglenozoa</taxon>
        <taxon>Kinetoplastea</taxon>
        <taxon>Metakinetoplastina</taxon>
        <taxon>Trypanosomatida</taxon>
        <taxon>Trypanosomatidae</taxon>
        <taxon>Strigomonadinae</taxon>
        <taxon>Angomonas</taxon>
    </lineage>
</organism>
<keyword evidence="2" id="KW-1185">Reference proteome</keyword>
<reference evidence="1 2" key="1">
    <citation type="submission" date="2020-08" db="EMBL/GenBank/DDBJ databases">
        <authorList>
            <person name="Newling K."/>
            <person name="Davey J."/>
            <person name="Forrester S."/>
        </authorList>
    </citation>
    <scope>NUCLEOTIDE SEQUENCE [LARGE SCALE GENOMIC DNA]</scope>
    <source>
        <strain evidence="2">Crithidia deanei Carvalho (ATCC PRA-265)</strain>
    </source>
</reference>
<dbReference type="AlphaFoldDB" id="A0A7G2C8F2"/>
<gene>
    <name evidence="1" type="ORF">ADEAN_000283900</name>
</gene>
<name>A0A7G2C8F2_9TRYP</name>
<sequence length="134" mass="15824">MEPLEKEIEKVWNGLDLQKGELLTTGKSRILSDLEVELKLLLNSVRSTLDEENRDVTENIEKIDSLARQFRDGVELWERKASTSIKMIEERQRSLNTIVEETQSRCNYRNDCLKKRHFERISECDRVCSEFFSL</sequence>
<dbReference type="VEuPathDB" id="TriTrypDB:ADEAN_000283900"/>
<dbReference type="Proteomes" id="UP000515908">
    <property type="component" value="Chromosome 05"/>
</dbReference>
<accession>A0A7G2C8F2</accession>
<proteinExistence type="predicted"/>
<protein>
    <submittedName>
        <fullName evidence="1">Uncharacterized protein</fullName>
    </submittedName>
</protein>